<name>A0A6M3L765_9ZZZZ</name>
<sequence length="68" mass="7872">MANLTYNEMDAHVREKYIPVLMDQFYYSTPLMIQMMSKSRIVFDSGSKIDVPVLYGDLNSGWYSGCLH</sequence>
<protein>
    <submittedName>
        <fullName evidence="1">Uncharacterized protein</fullName>
    </submittedName>
</protein>
<dbReference type="AlphaFoldDB" id="A0A6M3L765"/>
<reference evidence="1" key="1">
    <citation type="submission" date="2020-03" db="EMBL/GenBank/DDBJ databases">
        <title>The deep terrestrial virosphere.</title>
        <authorList>
            <person name="Holmfeldt K."/>
            <person name="Nilsson E."/>
            <person name="Simone D."/>
            <person name="Lopez-Fernandez M."/>
            <person name="Wu X."/>
            <person name="de Brujin I."/>
            <person name="Lundin D."/>
            <person name="Andersson A."/>
            <person name="Bertilsson S."/>
            <person name="Dopson M."/>
        </authorList>
    </citation>
    <scope>NUCLEOTIDE SEQUENCE</scope>
    <source>
        <strain evidence="1">MM415B03634</strain>
    </source>
</reference>
<evidence type="ECO:0000313" key="1">
    <source>
        <dbReference type="EMBL" id="QJA90616.1"/>
    </source>
</evidence>
<accession>A0A6M3L765</accession>
<proteinExistence type="predicted"/>
<gene>
    <name evidence="1" type="ORF">MM415B03634_0002</name>
</gene>
<dbReference type="EMBL" id="MT142925">
    <property type="protein sequence ID" value="QJA90616.1"/>
    <property type="molecule type" value="Genomic_DNA"/>
</dbReference>
<organism evidence="1">
    <name type="scientific">viral metagenome</name>
    <dbReference type="NCBI Taxonomy" id="1070528"/>
    <lineage>
        <taxon>unclassified sequences</taxon>
        <taxon>metagenomes</taxon>
        <taxon>organismal metagenomes</taxon>
    </lineage>
</organism>